<sequence>MQRRRDQQSLFTFVLHAPATMAGAPSAGPLPRPAGSNLIDHDPNRERMKENDPLKDGARRCAETRSAVFPF</sequence>
<dbReference type="AlphaFoldDB" id="A0A2Z6ZRU6"/>
<evidence type="ECO:0000313" key="2">
    <source>
        <dbReference type="EMBL" id="KZT75471.1"/>
    </source>
</evidence>
<proteinExistence type="predicted"/>
<accession>A0A2Z6ZRU6</accession>
<organism evidence="2 3">
    <name type="scientific">Dorcoceras hygrometricum</name>
    <dbReference type="NCBI Taxonomy" id="472368"/>
    <lineage>
        <taxon>Eukaryota</taxon>
        <taxon>Viridiplantae</taxon>
        <taxon>Streptophyta</taxon>
        <taxon>Embryophyta</taxon>
        <taxon>Tracheophyta</taxon>
        <taxon>Spermatophyta</taxon>
        <taxon>Magnoliopsida</taxon>
        <taxon>eudicotyledons</taxon>
        <taxon>Gunneridae</taxon>
        <taxon>Pentapetalae</taxon>
        <taxon>asterids</taxon>
        <taxon>lamiids</taxon>
        <taxon>Lamiales</taxon>
        <taxon>Gesneriaceae</taxon>
        <taxon>Didymocarpoideae</taxon>
        <taxon>Trichosporeae</taxon>
        <taxon>Loxocarpinae</taxon>
        <taxon>Dorcoceras</taxon>
    </lineage>
</organism>
<evidence type="ECO:0000313" key="3">
    <source>
        <dbReference type="Proteomes" id="UP000250235"/>
    </source>
</evidence>
<gene>
    <name evidence="2" type="ORF">F511_47504</name>
</gene>
<name>A0A2Z6ZRU6_9LAMI</name>
<feature type="compositionally biased region" description="Basic and acidic residues" evidence="1">
    <location>
        <begin position="39"/>
        <end position="63"/>
    </location>
</feature>
<keyword evidence="3" id="KW-1185">Reference proteome</keyword>
<reference evidence="2 3" key="1">
    <citation type="journal article" date="2015" name="Proc. Natl. Acad. Sci. U.S.A.">
        <title>The resurrection genome of Boea hygrometrica: A blueprint for survival of dehydration.</title>
        <authorList>
            <person name="Xiao L."/>
            <person name="Yang G."/>
            <person name="Zhang L."/>
            <person name="Yang X."/>
            <person name="Zhao S."/>
            <person name="Ji Z."/>
            <person name="Zhou Q."/>
            <person name="Hu M."/>
            <person name="Wang Y."/>
            <person name="Chen M."/>
            <person name="Xu Y."/>
            <person name="Jin H."/>
            <person name="Xiao X."/>
            <person name="Hu G."/>
            <person name="Bao F."/>
            <person name="Hu Y."/>
            <person name="Wan P."/>
            <person name="Li L."/>
            <person name="Deng X."/>
            <person name="Kuang T."/>
            <person name="Xiang C."/>
            <person name="Zhu J.K."/>
            <person name="Oliver M.J."/>
            <person name="He Y."/>
        </authorList>
    </citation>
    <scope>NUCLEOTIDE SEQUENCE [LARGE SCALE GENOMIC DNA]</scope>
    <source>
        <strain evidence="3">cv. XS01</strain>
    </source>
</reference>
<protein>
    <submittedName>
        <fullName evidence="2">Uncharacterized protein</fullName>
    </submittedName>
</protein>
<dbReference type="EMBL" id="KV238954">
    <property type="protein sequence ID" value="KZT75471.1"/>
    <property type="molecule type" value="Genomic_DNA"/>
</dbReference>
<evidence type="ECO:0000256" key="1">
    <source>
        <dbReference type="SAM" id="MobiDB-lite"/>
    </source>
</evidence>
<feature type="region of interest" description="Disordered" evidence="1">
    <location>
        <begin position="23"/>
        <end position="71"/>
    </location>
</feature>
<dbReference type="Proteomes" id="UP000250235">
    <property type="component" value="Unassembled WGS sequence"/>
</dbReference>